<accession>A0AA39XH67</accession>
<name>A0AA39XH67_9PEZI</name>
<dbReference type="Proteomes" id="UP001175000">
    <property type="component" value="Unassembled WGS sequence"/>
</dbReference>
<evidence type="ECO:0000313" key="2">
    <source>
        <dbReference type="Proteomes" id="UP001175000"/>
    </source>
</evidence>
<keyword evidence="2" id="KW-1185">Reference proteome</keyword>
<dbReference type="AlphaFoldDB" id="A0AA39XH67"/>
<comment type="caution">
    <text evidence="1">The sequence shown here is derived from an EMBL/GenBank/DDBJ whole genome shotgun (WGS) entry which is preliminary data.</text>
</comment>
<proteinExistence type="predicted"/>
<reference evidence="1" key="1">
    <citation type="submission" date="2023-06" db="EMBL/GenBank/DDBJ databases">
        <title>Genome-scale phylogeny and comparative genomics of the fungal order Sordariales.</title>
        <authorList>
            <consortium name="Lawrence Berkeley National Laboratory"/>
            <person name="Hensen N."/>
            <person name="Bonometti L."/>
            <person name="Westerberg I."/>
            <person name="Brannstrom I.O."/>
            <person name="Guillou S."/>
            <person name="Cros-Aarteil S."/>
            <person name="Calhoun S."/>
            <person name="Haridas S."/>
            <person name="Kuo A."/>
            <person name="Mondo S."/>
            <person name="Pangilinan J."/>
            <person name="Riley R."/>
            <person name="Labutti K."/>
            <person name="Andreopoulos B."/>
            <person name="Lipzen A."/>
            <person name="Chen C."/>
            <person name="Yanf M."/>
            <person name="Daum C."/>
            <person name="Ng V."/>
            <person name="Clum A."/>
            <person name="Steindorff A."/>
            <person name="Ohm R."/>
            <person name="Martin F."/>
            <person name="Silar P."/>
            <person name="Natvig D."/>
            <person name="Lalanne C."/>
            <person name="Gautier V."/>
            <person name="Ament-Velasquez S.L."/>
            <person name="Kruys A."/>
            <person name="Hutchinson M.I."/>
            <person name="Powell A.J."/>
            <person name="Barry K."/>
            <person name="Miller A.N."/>
            <person name="Grigoriev I.V."/>
            <person name="Debuchy R."/>
            <person name="Gladieux P."/>
            <person name="Thoren M.H."/>
            <person name="Johannesson H."/>
        </authorList>
    </citation>
    <scope>NUCLEOTIDE SEQUENCE</scope>
    <source>
        <strain evidence="1">CBS 606.72</strain>
    </source>
</reference>
<evidence type="ECO:0000313" key="1">
    <source>
        <dbReference type="EMBL" id="KAK0633932.1"/>
    </source>
</evidence>
<organism evidence="1 2">
    <name type="scientific">Immersiella caudata</name>
    <dbReference type="NCBI Taxonomy" id="314043"/>
    <lineage>
        <taxon>Eukaryota</taxon>
        <taxon>Fungi</taxon>
        <taxon>Dikarya</taxon>
        <taxon>Ascomycota</taxon>
        <taxon>Pezizomycotina</taxon>
        <taxon>Sordariomycetes</taxon>
        <taxon>Sordariomycetidae</taxon>
        <taxon>Sordariales</taxon>
        <taxon>Lasiosphaeriaceae</taxon>
        <taxon>Immersiella</taxon>
    </lineage>
</organism>
<sequence length="293" mass="33244">MSNAACAFCRDHIDNPTPCDLPAAFLYAPDIYPDPNIAHGNRVELEGKLQELFDNPSPNLLLRIIKDVVGYHQPCIDTILSAELMMFQPPPTYVEFKEVVDDIIPMIGLPMGWNVALPLPTGIVLPDEAQLEENFQMVLLSWLFFQHFGNDGCPHVNAYRFEGQFRTISVLRTMKWLARMVNELLGVIVSLAPTGGRVSPVSLGDDPEVFSIAPVHDRFDTSAEMLWSFNMTLGDLEGDVMFHQLTWVLLHLHMAIRMRRDLPRLFHPEVADAIDLLCDGERMAWEEMEWLGE</sequence>
<gene>
    <name evidence="1" type="ORF">B0T14DRAFT_561467</name>
</gene>
<protein>
    <submittedName>
        <fullName evidence="1">Uncharacterized protein</fullName>
    </submittedName>
</protein>
<dbReference type="EMBL" id="JAULSU010000001">
    <property type="protein sequence ID" value="KAK0633932.1"/>
    <property type="molecule type" value="Genomic_DNA"/>
</dbReference>